<reference evidence="5 6" key="1">
    <citation type="submission" date="2016-07" db="EMBL/GenBank/DDBJ databases">
        <title>Pervasive Adenine N6-methylation of Active Genes in Fungi.</title>
        <authorList>
            <consortium name="DOE Joint Genome Institute"/>
            <person name="Mondo S.J."/>
            <person name="Dannebaum R.O."/>
            <person name="Kuo R.C."/>
            <person name="Labutti K."/>
            <person name="Haridas S."/>
            <person name="Kuo A."/>
            <person name="Salamov A."/>
            <person name="Ahrendt S.R."/>
            <person name="Lipzen A."/>
            <person name="Sullivan W."/>
            <person name="Andreopoulos W.B."/>
            <person name="Clum A."/>
            <person name="Lindquist E."/>
            <person name="Daum C."/>
            <person name="Ramamoorthy G.K."/>
            <person name="Gryganskyi A."/>
            <person name="Culley D."/>
            <person name="Magnuson J.K."/>
            <person name="James T.Y."/>
            <person name="O'Malley M.A."/>
            <person name="Stajich J.E."/>
            <person name="Spatafora J.W."/>
            <person name="Visel A."/>
            <person name="Grigoriev I.V."/>
        </authorList>
    </citation>
    <scope>NUCLEOTIDE SEQUENCE [LARGE SCALE GENOMIC DNA]</scope>
    <source>
        <strain evidence="5 6">PL171</strain>
    </source>
</reference>
<feature type="region of interest" description="Disordered" evidence="3">
    <location>
        <begin position="580"/>
        <end position="614"/>
    </location>
</feature>
<keyword evidence="6" id="KW-1185">Reference proteome</keyword>
<feature type="compositionally biased region" description="Low complexity" evidence="3">
    <location>
        <begin position="36"/>
        <end position="51"/>
    </location>
</feature>
<evidence type="ECO:0000256" key="2">
    <source>
        <dbReference type="PROSITE-ProRule" id="PRU00192"/>
    </source>
</evidence>
<feature type="compositionally biased region" description="Polar residues" evidence="3">
    <location>
        <begin position="122"/>
        <end position="131"/>
    </location>
</feature>
<feature type="region of interest" description="Disordered" evidence="3">
    <location>
        <begin position="248"/>
        <end position="274"/>
    </location>
</feature>
<keyword evidence="1 2" id="KW-0728">SH3 domain</keyword>
<feature type="region of interest" description="Disordered" evidence="3">
    <location>
        <begin position="295"/>
        <end position="453"/>
    </location>
</feature>
<comment type="caution">
    <text evidence="5">The sequence shown here is derived from an EMBL/GenBank/DDBJ whole genome shotgun (WGS) entry which is preliminary data.</text>
</comment>
<dbReference type="PANTHER" id="PTHR47775">
    <property type="entry name" value="BUD SITE SELECTION PROTEIN 14"/>
    <property type="match status" value="1"/>
</dbReference>
<dbReference type="PROSITE" id="PS50002">
    <property type="entry name" value="SH3"/>
    <property type="match status" value="1"/>
</dbReference>
<proteinExistence type="predicted"/>
<dbReference type="AlphaFoldDB" id="A0A1Y2I1B3"/>
<dbReference type="PANTHER" id="PTHR47775:SF1">
    <property type="entry name" value="BUD SITE SELECTION PROTEIN 14"/>
    <property type="match status" value="1"/>
</dbReference>
<name>A0A1Y2I1B3_9FUNG</name>
<dbReference type="Gene3D" id="2.30.30.40">
    <property type="entry name" value="SH3 Domains"/>
    <property type="match status" value="1"/>
</dbReference>
<feature type="compositionally biased region" description="Low complexity" evidence="3">
    <location>
        <begin position="441"/>
        <end position="453"/>
    </location>
</feature>
<dbReference type="Proteomes" id="UP000193411">
    <property type="component" value="Unassembled WGS sequence"/>
</dbReference>
<dbReference type="GO" id="GO:0051286">
    <property type="term" value="C:cell tip"/>
    <property type="evidence" value="ECO:0007669"/>
    <property type="project" value="TreeGrafter"/>
</dbReference>
<evidence type="ECO:0000256" key="3">
    <source>
        <dbReference type="SAM" id="MobiDB-lite"/>
    </source>
</evidence>
<evidence type="ECO:0000256" key="1">
    <source>
        <dbReference type="ARBA" id="ARBA00022443"/>
    </source>
</evidence>
<feature type="compositionally biased region" description="Low complexity" evidence="3">
    <location>
        <begin position="309"/>
        <end position="321"/>
    </location>
</feature>
<protein>
    <recommendedName>
        <fullName evidence="4">SH3 domain-containing protein</fullName>
    </recommendedName>
</protein>
<evidence type="ECO:0000313" key="6">
    <source>
        <dbReference type="Proteomes" id="UP000193411"/>
    </source>
</evidence>
<feature type="region of interest" description="Disordered" evidence="3">
    <location>
        <begin position="1"/>
        <end position="131"/>
    </location>
</feature>
<feature type="compositionally biased region" description="Acidic residues" evidence="3">
    <location>
        <begin position="257"/>
        <end position="267"/>
    </location>
</feature>
<dbReference type="SMART" id="SM00326">
    <property type="entry name" value="SH3"/>
    <property type="match status" value="1"/>
</dbReference>
<dbReference type="SUPFAM" id="SSF50044">
    <property type="entry name" value="SH3-domain"/>
    <property type="match status" value="1"/>
</dbReference>
<dbReference type="InterPro" id="IPR036028">
    <property type="entry name" value="SH3-like_dom_sf"/>
</dbReference>
<feature type="domain" description="SH3" evidence="4">
    <location>
        <begin position="136"/>
        <end position="197"/>
    </location>
</feature>
<feature type="compositionally biased region" description="Polar residues" evidence="3">
    <location>
        <begin position="601"/>
        <end position="614"/>
    </location>
</feature>
<sequence length="627" mass="65596">MPSPAASSSSPTLSPKSSPKSLSRMAPIAEEPQVDAQSAAAQASSNAAASSGNEDGYDSASSTNSGSASSGGRRSRNPGLTIDTVTASASNTSATATAQSPTSPASSSGTTSPTSATSPTSGNGPMTPTTPLSDEVDFSLVYALHTFVATMEGQVAVVRNEPLILLDDSNSYWWLVKPLRSNTIGYIPAEIIETPYERLARVNQQKNVERALFRSNDIPGAPSKSTRPSLHPKTVVFPSDPRGDIFEYSPAVSDMSSGDEDEEDWDPENTKNPTEVAVVASQDEDTIMDDTTAQEQAVAQAQEDDAMDVDAPAAAAAVAEPAVDRDEGVDEDELKPNPRRTSLGAGLLLRNRDQWSGDEDELPSDAADVEPQRAPSPSPSPTKATASSSPPTSPVKSSSRPAISSPTRPIASIPLEESDANTANDADDDEDVSEPAPSAPAPTAAQPTRSASASEIDPITVLRIFPGTCAIPADSHQFKTVVVTKTMSVKELLHQALLKYRVFGPLAAQHQGSNLDAMMADWYLTLSFTGAPTAGHHHVMNPDENVLGALEAVQKQAEEEAAAVAAAQQQAEAAAAAAHRPSASRCLPGSRPSCTRPRCSHPQSPASTTLPSPFCTSFRHRIQGPFA</sequence>
<dbReference type="GO" id="GO:0008104">
    <property type="term" value="P:intracellular protein localization"/>
    <property type="evidence" value="ECO:0007669"/>
    <property type="project" value="TreeGrafter"/>
</dbReference>
<feature type="compositionally biased region" description="Low complexity" evidence="3">
    <location>
        <begin position="86"/>
        <end position="121"/>
    </location>
</feature>
<dbReference type="OrthoDB" id="196165at2759"/>
<feature type="compositionally biased region" description="Low complexity" evidence="3">
    <location>
        <begin position="1"/>
        <end position="23"/>
    </location>
</feature>
<feature type="compositionally biased region" description="Low complexity" evidence="3">
    <location>
        <begin position="381"/>
        <end position="399"/>
    </location>
</feature>
<dbReference type="STRING" id="765915.A0A1Y2I1B3"/>
<accession>A0A1Y2I1B3</accession>
<dbReference type="GO" id="GO:0015630">
    <property type="term" value="C:microtubule cytoskeleton"/>
    <property type="evidence" value="ECO:0007669"/>
    <property type="project" value="TreeGrafter"/>
</dbReference>
<dbReference type="InterPro" id="IPR053039">
    <property type="entry name" value="Polarity_Bud-Selection_Reg"/>
</dbReference>
<dbReference type="InterPro" id="IPR001452">
    <property type="entry name" value="SH3_domain"/>
</dbReference>
<organism evidence="5 6">
    <name type="scientific">Catenaria anguillulae PL171</name>
    <dbReference type="NCBI Taxonomy" id="765915"/>
    <lineage>
        <taxon>Eukaryota</taxon>
        <taxon>Fungi</taxon>
        <taxon>Fungi incertae sedis</taxon>
        <taxon>Blastocladiomycota</taxon>
        <taxon>Blastocladiomycetes</taxon>
        <taxon>Blastocladiales</taxon>
        <taxon>Catenariaceae</taxon>
        <taxon>Catenaria</taxon>
    </lineage>
</organism>
<feature type="region of interest" description="Disordered" evidence="3">
    <location>
        <begin position="216"/>
        <end position="236"/>
    </location>
</feature>
<dbReference type="Pfam" id="PF00018">
    <property type="entry name" value="SH3_1"/>
    <property type="match status" value="1"/>
</dbReference>
<gene>
    <name evidence="5" type="ORF">BCR44DRAFT_1098065</name>
</gene>
<dbReference type="GO" id="GO:0030950">
    <property type="term" value="P:establishment or maintenance of actin cytoskeleton polarity"/>
    <property type="evidence" value="ECO:0007669"/>
    <property type="project" value="TreeGrafter"/>
</dbReference>
<evidence type="ECO:0000313" key="5">
    <source>
        <dbReference type="EMBL" id="ORZ40666.1"/>
    </source>
</evidence>
<dbReference type="EMBL" id="MCFL01000002">
    <property type="protein sequence ID" value="ORZ40666.1"/>
    <property type="molecule type" value="Genomic_DNA"/>
</dbReference>
<evidence type="ECO:0000259" key="4">
    <source>
        <dbReference type="PROSITE" id="PS50002"/>
    </source>
</evidence>
<feature type="compositionally biased region" description="Low complexity" evidence="3">
    <location>
        <begin position="59"/>
        <end position="72"/>
    </location>
</feature>